<sequence>MLFFAICQGGDRLGLLYAEYDDCVGYFTRIIRRAEFNTNDAQCNSTWQNYGASDQAVGYRHGHKTRIISVLNTINMDISGNEWFYGAGTVVEGQCMGALIFVQNDVYNRNGSCDRSTGVMDVMSDVNQAFIDMRGQSCATRCNGTVWFRYRPGKTSN</sequence>
<dbReference type="Proteomes" id="UP000759131">
    <property type="component" value="Unassembled WGS sequence"/>
</dbReference>
<gene>
    <name evidence="1" type="ORF">OSB1V03_LOCUS2295</name>
</gene>
<keyword evidence="2" id="KW-1185">Reference proteome</keyword>
<accession>A0A7R9PV41</accession>
<proteinExistence type="predicted"/>
<evidence type="ECO:0000313" key="1">
    <source>
        <dbReference type="EMBL" id="CAD7621825.1"/>
    </source>
</evidence>
<name>A0A7R9PV41_9ACAR</name>
<evidence type="ECO:0000313" key="2">
    <source>
        <dbReference type="Proteomes" id="UP000759131"/>
    </source>
</evidence>
<dbReference type="AlphaFoldDB" id="A0A7R9PV41"/>
<dbReference type="EMBL" id="OC855349">
    <property type="protein sequence ID" value="CAD7621825.1"/>
    <property type="molecule type" value="Genomic_DNA"/>
</dbReference>
<organism evidence="1">
    <name type="scientific">Medioppia subpectinata</name>
    <dbReference type="NCBI Taxonomy" id="1979941"/>
    <lineage>
        <taxon>Eukaryota</taxon>
        <taxon>Metazoa</taxon>
        <taxon>Ecdysozoa</taxon>
        <taxon>Arthropoda</taxon>
        <taxon>Chelicerata</taxon>
        <taxon>Arachnida</taxon>
        <taxon>Acari</taxon>
        <taxon>Acariformes</taxon>
        <taxon>Sarcoptiformes</taxon>
        <taxon>Oribatida</taxon>
        <taxon>Brachypylina</taxon>
        <taxon>Oppioidea</taxon>
        <taxon>Oppiidae</taxon>
        <taxon>Medioppia</taxon>
    </lineage>
</organism>
<dbReference type="EMBL" id="CAJPIZ010000774">
    <property type="protein sequence ID" value="CAG2102255.1"/>
    <property type="molecule type" value="Genomic_DNA"/>
</dbReference>
<protein>
    <submittedName>
        <fullName evidence="1">Uncharacterized protein</fullName>
    </submittedName>
</protein>
<reference evidence="1" key="1">
    <citation type="submission" date="2020-11" db="EMBL/GenBank/DDBJ databases">
        <authorList>
            <person name="Tran Van P."/>
        </authorList>
    </citation>
    <scope>NUCLEOTIDE SEQUENCE</scope>
</reference>